<gene>
    <name evidence="1" type="ORF">MNBD_GAMMA03-2087</name>
</gene>
<dbReference type="EMBL" id="UOFC01000203">
    <property type="protein sequence ID" value="VAW48342.1"/>
    <property type="molecule type" value="Genomic_DNA"/>
</dbReference>
<dbReference type="PROSITE" id="PS51257">
    <property type="entry name" value="PROKAR_LIPOPROTEIN"/>
    <property type="match status" value="1"/>
</dbReference>
<proteinExistence type="predicted"/>
<reference evidence="1" key="1">
    <citation type="submission" date="2018-06" db="EMBL/GenBank/DDBJ databases">
        <authorList>
            <person name="Zhirakovskaya E."/>
        </authorList>
    </citation>
    <scope>NUCLEOTIDE SEQUENCE</scope>
</reference>
<sequence length="161" mass="18608">MIEIKKILKNVFIIYFIILSCNSAFAFELPSIVGEARRVLLGPVDEHLGYEFIKEMPILIIPVAIIEDKDILDIESVGNSQLFFETYNDHPQTIHLKTDNQGAFSVSIATGSYFICTVYKFPRDKNWQFYAKKRILIKNNSQIKLKITFNPAWQGLKIEDF</sequence>
<protein>
    <submittedName>
        <fullName evidence="1">Uncharacterized protein</fullName>
    </submittedName>
</protein>
<name>A0A3B0WAT8_9ZZZZ</name>
<evidence type="ECO:0000313" key="1">
    <source>
        <dbReference type="EMBL" id="VAW48342.1"/>
    </source>
</evidence>
<dbReference type="AlphaFoldDB" id="A0A3B0WAT8"/>
<organism evidence="1">
    <name type="scientific">hydrothermal vent metagenome</name>
    <dbReference type="NCBI Taxonomy" id="652676"/>
    <lineage>
        <taxon>unclassified sequences</taxon>
        <taxon>metagenomes</taxon>
        <taxon>ecological metagenomes</taxon>
    </lineage>
</organism>
<accession>A0A3B0WAT8</accession>